<proteinExistence type="predicted"/>
<name>A0ABU6V3H9_9FABA</name>
<feature type="region of interest" description="Disordered" evidence="1">
    <location>
        <begin position="194"/>
        <end position="225"/>
    </location>
</feature>
<organism evidence="2 3">
    <name type="scientific">Stylosanthes scabra</name>
    <dbReference type="NCBI Taxonomy" id="79078"/>
    <lineage>
        <taxon>Eukaryota</taxon>
        <taxon>Viridiplantae</taxon>
        <taxon>Streptophyta</taxon>
        <taxon>Embryophyta</taxon>
        <taxon>Tracheophyta</taxon>
        <taxon>Spermatophyta</taxon>
        <taxon>Magnoliopsida</taxon>
        <taxon>eudicotyledons</taxon>
        <taxon>Gunneridae</taxon>
        <taxon>Pentapetalae</taxon>
        <taxon>rosids</taxon>
        <taxon>fabids</taxon>
        <taxon>Fabales</taxon>
        <taxon>Fabaceae</taxon>
        <taxon>Papilionoideae</taxon>
        <taxon>50 kb inversion clade</taxon>
        <taxon>dalbergioids sensu lato</taxon>
        <taxon>Dalbergieae</taxon>
        <taxon>Pterocarpus clade</taxon>
        <taxon>Stylosanthes</taxon>
    </lineage>
</organism>
<dbReference type="Proteomes" id="UP001341840">
    <property type="component" value="Unassembled WGS sequence"/>
</dbReference>
<dbReference type="PANTHER" id="PTHR45023:SF4">
    <property type="entry name" value="GLYCINE-RICH PROTEIN-RELATED"/>
    <property type="match status" value="1"/>
</dbReference>
<feature type="compositionally biased region" description="Polar residues" evidence="1">
    <location>
        <begin position="168"/>
        <end position="181"/>
    </location>
</feature>
<feature type="compositionally biased region" description="Basic residues" evidence="1">
    <location>
        <begin position="195"/>
        <end position="209"/>
    </location>
</feature>
<evidence type="ECO:0008006" key="4">
    <source>
        <dbReference type="Google" id="ProtNLM"/>
    </source>
</evidence>
<comment type="caution">
    <text evidence="2">The sequence shown here is derived from an EMBL/GenBank/DDBJ whole genome shotgun (WGS) entry which is preliminary data.</text>
</comment>
<feature type="region of interest" description="Disordered" evidence="1">
    <location>
        <begin position="157"/>
        <end position="182"/>
    </location>
</feature>
<dbReference type="PANTHER" id="PTHR45023">
    <property type="match status" value="1"/>
</dbReference>
<sequence length="267" mass="30779">MFNPSISNIAPTSFPFPSQFSALRPDLVGFGAFSNSSSQTPIHSSPNSQCLEFANFRKLDVIDPNNDEIENQRQDDTLHWQWEEDEMLISAWLNIFTDPVVSTDQKGDTFWNWIHTYCEESNPTMIRGSSAYYGQKFTFKRHWNAFRLEQKWRNQVSTQIGGSKRTKVSATGAYSSSSNPETPIAEDAMALTHPFAHKNKKKSKRRGKGKAQMDEDHDKKKSSIVKQLCLMEDIKNVREKELLDGEKEREEEKEHREKIVATKEKEL</sequence>
<evidence type="ECO:0000256" key="1">
    <source>
        <dbReference type="SAM" id="MobiDB-lite"/>
    </source>
</evidence>
<feature type="compositionally biased region" description="Basic and acidic residues" evidence="1">
    <location>
        <begin position="211"/>
        <end position="221"/>
    </location>
</feature>
<accession>A0ABU6V3H9</accession>
<feature type="region of interest" description="Disordered" evidence="1">
    <location>
        <begin position="239"/>
        <end position="267"/>
    </location>
</feature>
<gene>
    <name evidence="2" type="ORF">PIB30_006064</name>
</gene>
<reference evidence="2 3" key="1">
    <citation type="journal article" date="2023" name="Plants (Basel)">
        <title>Bridging the Gap: Combining Genomics and Transcriptomics Approaches to Understand Stylosanthes scabra, an Orphan Legume from the Brazilian Caatinga.</title>
        <authorList>
            <person name="Ferreira-Neto J.R.C."/>
            <person name="da Silva M.D."/>
            <person name="Binneck E."/>
            <person name="de Melo N.F."/>
            <person name="da Silva R.H."/>
            <person name="de Melo A.L.T.M."/>
            <person name="Pandolfi V."/>
            <person name="Bustamante F.O."/>
            <person name="Brasileiro-Vidal A.C."/>
            <person name="Benko-Iseppon A.M."/>
        </authorList>
    </citation>
    <scope>NUCLEOTIDE SEQUENCE [LARGE SCALE GENOMIC DNA]</scope>
    <source>
        <tissue evidence="2">Leaves</tissue>
    </source>
</reference>
<protein>
    <recommendedName>
        <fullName evidence="4">No apical meristem-associated C-terminal domain-containing protein</fullName>
    </recommendedName>
</protein>
<evidence type="ECO:0000313" key="2">
    <source>
        <dbReference type="EMBL" id="MED6167784.1"/>
    </source>
</evidence>
<dbReference type="EMBL" id="JASCZI010151047">
    <property type="protein sequence ID" value="MED6167784.1"/>
    <property type="molecule type" value="Genomic_DNA"/>
</dbReference>
<keyword evidence="3" id="KW-1185">Reference proteome</keyword>
<evidence type="ECO:0000313" key="3">
    <source>
        <dbReference type="Proteomes" id="UP001341840"/>
    </source>
</evidence>